<dbReference type="WBParaSite" id="Csp11.Scaffold443.g1233.t1">
    <property type="protein sequence ID" value="Csp11.Scaffold443.g1233.t1"/>
    <property type="gene ID" value="Csp11.Scaffold443.g1233"/>
</dbReference>
<sequence length="109" mass="12661">MTLREIFRLSLCSFKTANIVKCHLRKSIKCPLFVHTSIKNTITFGFIRKGNHVILMTLQDNRASNERKFEKVNIGGMKREVSKNKSYYELFGGSFIGMVRFFINKLPEP</sequence>
<reference evidence="2" key="1">
    <citation type="submission" date="2016-11" db="UniProtKB">
        <authorList>
            <consortium name="WormBaseParasite"/>
        </authorList>
    </citation>
    <scope>IDENTIFICATION</scope>
</reference>
<organism evidence="1 2">
    <name type="scientific">Caenorhabditis tropicalis</name>
    <dbReference type="NCBI Taxonomy" id="1561998"/>
    <lineage>
        <taxon>Eukaryota</taxon>
        <taxon>Metazoa</taxon>
        <taxon>Ecdysozoa</taxon>
        <taxon>Nematoda</taxon>
        <taxon>Chromadorea</taxon>
        <taxon>Rhabditida</taxon>
        <taxon>Rhabditina</taxon>
        <taxon>Rhabditomorpha</taxon>
        <taxon>Rhabditoidea</taxon>
        <taxon>Rhabditidae</taxon>
        <taxon>Peloderinae</taxon>
        <taxon>Caenorhabditis</taxon>
    </lineage>
</organism>
<name>A0A1I7T0H0_9PELO</name>
<dbReference type="AlphaFoldDB" id="A0A1I7T0H0"/>
<evidence type="ECO:0000313" key="2">
    <source>
        <dbReference type="WBParaSite" id="Csp11.Scaffold443.g1233.t1"/>
    </source>
</evidence>
<dbReference type="Proteomes" id="UP000095282">
    <property type="component" value="Unplaced"/>
</dbReference>
<keyword evidence="1" id="KW-1185">Reference proteome</keyword>
<accession>A0A1I7T0H0</accession>
<proteinExistence type="predicted"/>
<protein>
    <submittedName>
        <fullName evidence="2">F-box domain-containing protein</fullName>
    </submittedName>
</protein>
<evidence type="ECO:0000313" key="1">
    <source>
        <dbReference type="Proteomes" id="UP000095282"/>
    </source>
</evidence>